<dbReference type="AlphaFoldDB" id="A0A517NLJ3"/>
<dbReference type="KEGG" id="rlc:K227x_64280"/>
<reference evidence="1 2" key="1">
    <citation type="submission" date="2019-02" db="EMBL/GenBank/DDBJ databases">
        <title>Deep-cultivation of Planctomycetes and their phenomic and genomic characterization uncovers novel biology.</title>
        <authorList>
            <person name="Wiegand S."/>
            <person name="Jogler M."/>
            <person name="Boedeker C."/>
            <person name="Pinto D."/>
            <person name="Vollmers J."/>
            <person name="Rivas-Marin E."/>
            <person name="Kohn T."/>
            <person name="Peeters S.H."/>
            <person name="Heuer A."/>
            <person name="Rast P."/>
            <person name="Oberbeckmann S."/>
            <person name="Bunk B."/>
            <person name="Jeske O."/>
            <person name="Meyerdierks A."/>
            <person name="Storesund J.E."/>
            <person name="Kallscheuer N."/>
            <person name="Luecker S."/>
            <person name="Lage O.M."/>
            <person name="Pohl T."/>
            <person name="Merkel B.J."/>
            <person name="Hornburger P."/>
            <person name="Mueller R.-W."/>
            <person name="Bruemmer F."/>
            <person name="Labrenz M."/>
            <person name="Spormann A.M."/>
            <person name="Op den Camp H."/>
            <person name="Overmann J."/>
            <person name="Amann R."/>
            <person name="Jetten M.S.M."/>
            <person name="Mascher T."/>
            <person name="Medema M.H."/>
            <person name="Devos D.P."/>
            <person name="Kaster A.-K."/>
            <person name="Ovreas L."/>
            <person name="Rohde M."/>
            <person name="Galperin M.Y."/>
            <person name="Jogler C."/>
        </authorList>
    </citation>
    <scope>NUCLEOTIDE SEQUENCE [LARGE SCALE GENOMIC DNA]</scope>
    <source>
        <strain evidence="1 2">K22_7</strain>
    </source>
</reference>
<name>A0A517NLJ3_9BACT</name>
<gene>
    <name evidence="1" type="ORF">K227x_64280</name>
</gene>
<protein>
    <submittedName>
        <fullName evidence="1">Uncharacterized protein</fullName>
    </submittedName>
</protein>
<keyword evidence="2" id="KW-1185">Reference proteome</keyword>
<sequence length="173" mass="18741">MAMPAAAGPISLIAERLETTLAATAAWSSLTGATVHHNALPEKPGGEPHTLAELVAQRPFAKIWTTDDGIEWTRDTTRGGACTSSMGELIIHLERNTPEGLAANEADRDFENLIGRLCKGNADNPGLMDLAGDARYLPITRLLLLDHSRTDRSKRESIGDAQRAFLLVQWSTK</sequence>
<dbReference type="Proteomes" id="UP000318538">
    <property type="component" value="Chromosome"/>
</dbReference>
<dbReference type="EMBL" id="CP036525">
    <property type="protein sequence ID" value="QDT07998.1"/>
    <property type="molecule type" value="Genomic_DNA"/>
</dbReference>
<dbReference type="RefSeq" id="WP_145176759.1">
    <property type="nucleotide sequence ID" value="NZ_CP036525.1"/>
</dbReference>
<organism evidence="1 2">
    <name type="scientific">Rubripirellula lacrimiformis</name>
    <dbReference type="NCBI Taxonomy" id="1930273"/>
    <lineage>
        <taxon>Bacteria</taxon>
        <taxon>Pseudomonadati</taxon>
        <taxon>Planctomycetota</taxon>
        <taxon>Planctomycetia</taxon>
        <taxon>Pirellulales</taxon>
        <taxon>Pirellulaceae</taxon>
        <taxon>Rubripirellula</taxon>
    </lineage>
</organism>
<accession>A0A517NLJ3</accession>
<evidence type="ECO:0000313" key="1">
    <source>
        <dbReference type="EMBL" id="QDT07998.1"/>
    </source>
</evidence>
<dbReference type="OrthoDB" id="9843898at2"/>
<evidence type="ECO:0000313" key="2">
    <source>
        <dbReference type="Proteomes" id="UP000318538"/>
    </source>
</evidence>
<proteinExistence type="predicted"/>